<evidence type="ECO:0000256" key="2">
    <source>
        <dbReference type="ARBA" id="ARBA00022679"/>
    </source>
</evidence>
<feature type="transmembrane region" description="Helical" evidence="7">
    <location>
        <begin position="150"/>
        <end position="174"/>
    </location>
</feature>
<feature type="transmembrane region" description="Helical" evidence="7">
    <location>
        <begin position="268"/>
        <end position="287"/>
    </location>
</feature>
<dbReference type="Pfam" id="PF01529">
    <property type="entry name" value="DHHC"/>
    <property type="match status" value="1"/>
</dbReference>
<gene>
    <name evidence="10" type="ORF">SEMRO_604_G174130.1</name>
</gene>
<feature type="region of interest" description="Disordered" evidence="8">
    <location>
        <begin position="1"/>
        <end position="70"/>
    </location>
</feature>
<dbReference type="PROSITE" id="PS50216">
    <property type="entry name" value="DHHC"/>
    <property type="match status" value="1"/>
</dbReference>
<keyword evidence="2 7" id="KW-0808">Transferase</keyword>
<dbReference type="EMBL" id="CAICTM010000603">
    <property type="protein sequence ID" value="CAB9513651.1"/>
    <property type="molecule type" value="Genomic_DNA"/>
</dbReference>
<evidence type="ECO:0000256" key="6">
    <source>
        <dbReference type="ARBA" id="ARBA00023315"/>
    </source>
</evidence>
<reference evidence="10" key="1">
    <citation type="submission" date="2020-06" db="EMBL/GenBank/DDBJ databases">
        <authorList>
            <consortium name="Plant Systems Biology data submission"/>
        </authorList>
    </citation>
    <scope>NUCLEOTIDE SEQUENCE</scope>
    <source>
        <strain evidence="10">D6</strain>
    </source>
</reference>
<evidence type="ECO:0000259" key="9">
    <source>
        <dbReference type="Pfam" id="PF01529"/>
    </source>
</evidence>
<feature type="domain" description="Palmitoyltransferase DHHC" evidence="9">
    <location>
        <begin position="225"/>
        <end position="288"/>
    </location>
</feature>
<dbReference type="Proteomes" id="UP001153069">
    <property type="component" value="Unassembled WGS sequence"/>
</dbReference>
<evidence type="ECO:0000313" key="11">
    <source>
        <dbReference type="Proteomes" id="UP001153069"/>
    </source>
</evidence>
<keyword evidence="5 7" id="KW-0472">Membrane</keyword>
<feature type="compositionally biased region" description="Basic and acidic residues" evidence="8">
    <location>
        <begin position="1"/>
        <end position="14"/>
    </location>
</feature>
<proteinExistence type="inferred from homology"/>
<evidence type="ECO:0000256" key="1">
    <source>
        <dbReference type="ARBA" id="ARBA00004141"/>
    </source>
</evidence>
<protein>
    <recommendedName>
        <fullName evidence="7">Palmitoyltransferase</fullName>
        <ecNumber evidence="7">2.3.1.225</ecNumber>
    </recommendedName>
</protein>
<dbReference type="GO" id="GO:0006612">
    <property type="term" value="P:protein targeting to membrane"/>
    <property type="evidence" value="ECO:0007669"/>
    <property type="project" value="TreeGrafter"/>
</dbReference>
<keyword evidence="11" id="KW-1185">Reference proteome</keyword>
<dbReference type="GO" id="GO:0019706">
    <property type="term" value="F:protein-cysteine S-palmitoyltransferase activity"/>
    <property type="evidence" value="ECO:0007669"/>
    <property type="project" value="UniProtKB-EC"/>
</dbReference>
<dbReference type="GO" id="GO:0005794">
    <property type="term" value="C:Golgi apparatus"/>
    <property type="evidence" value="ECO:0007669"/>
    <property type="project" value="TreeGrafter"/>
</dbReference>
<dbReference type="InterPro" id="IPR039859">
    <property type="entry name" value="PFA4/ZDH16/20/ERF2-like"/>
</dbReference>
<comment type="similarity">
    <text evidence="7">Belongs to the DHHC palmitoyltransferase family.</text>
</comment>
<evidence type="ECO:0000256" key="7">
    <source>
        <dbReference type="RuleBase" id="RU079119"/>
    </source>
</evidence>
<organism evidence="10 11">
    <name type="scientific">Seminavis robusta</name>
    <dbReference type="NCBI Taxonomy" id="568900"/>
    <lineage>
        <taxon>Eukaryota</taxon>
        <taxon>Sar</taxon>
        <taxon>Stramenopiles</taxon>
        <taxon>Ochrophyta</taxon>
        <taxon>Bacillariophyta</taxon>
        <taxon>Bacillariophyceae</taxon>
        <taxon>Bacillariophycidae</taxon>
        <taxon>Naviculales</taxon>
        <taxon>Naviculaceae</taxon>
        <taxon>Seminavis</taxon>
    </lineage>
</organism>
<dbReference type="AlphaFoldDB" id="A0A9N8E304"/>
<feature type="transmembrane region" description="Helical" evidence="7">
    <location>
        <begin position="180"/>
        <end position="201"/>
    </location>
</feature>
<accession>A0A9N8E304</accession>
<comment type="catalytic activity">
    <reaction evidence="7">
        <text>L-cysteinyl-[protein] + hexadecanoyl-CoA = S-hexadecanoyl-L-cysteinyl-[protein] + CoA</text>
        <dbReference type="Rhea" id="RHEA:36683"/>
        <dbReference type="Rhea" id="RHEA-COMP:10131"/>
        <dbReference type="Rhea" id="RHEA-COMP:11032"/>
        <dbReference type="ChEBI" id="CHEBI:29950"/>
        <dbReference type="ChEBI" id="CHEBI:57287"/>
        <dbReference type="ChEBI" id="CHEBI:57379"/>
        <dbReference type="ChEBI" id="CHEBI:74151"/>
        <dbReference type="EC" id="2.3.1.225"/>
    </reaction>
</comment>
<dbReference type="InterPro" id="IPR001594">
    <property type="entry name" value="Palmitoyltrfase_DHHC"/>
</dbReference>
<dbReference type="GO" id="GO:0016020">
    <property type="term" value="C:membrane"/>
    <property type="evidence" value="ECO:0007669"/>
    <property type="project" value="UniProtKB-SubCell"/>
</dbReference>
<dbReference type="PANTHER" id="PTHR22883">
    <property type="entry name" value="ZINC FINGER DHHC DOMAIN CONTAINING PROTEIN"/>
    <property type="match status" value="1"/>
</dbReference>
<evidence type="ECO:0000256" key="3">
    <source>
        <dbReference type="ARBA" id="ARBA00022692"/>
    </source>
</evidence>
<dbReference type="GO" id="GO:0005783">
    <property type="term" value="C:endoplasmic reticulum"/>
    <property type="evidence" value="ECO:0007669"/>
    <property type="project" value="TreeGrafter"/>
</dbReference>
<evidence type="ECO:0000313" key="10">
    <source>
        <dbReference type="EMBL" id="CAB9513651.1"/>
    </source>
</evidence>
<keyword evidence="3 7" id="KW-0812">Transmembrane</keyword>
<dbReference type="OrthoDB" id="36806at2759"/>
<evidence type="ECO:0000256" key="4">
    <source>
        <dbReference type="ARBA" id="ARBA00022989"/>
    </source>
</evidence>
<comment type="caution">
    <text evidence="10">The sequence shown here is derived from an EMBL/GenBank/DDBJ whole genome shotgun (WGS) entry which is preliminary data.</text>
</comment>
<evidence type="ECO:0000256" key="5">
    <source>
        <dbReference type="ARBA" id="ARBA00023136"/>
    </source>
</evidence>
<keyword evidence="6 7" id="KW-0012">Acyltransferase</keyword>
<evidence type="ECO:0000256" key="8">
    <source>
        <dbReference type="SAM" id="MobiDB-lite"/>
    </source>
</evidence>
<name>A0A9N8E304_9STRA</name>
<comment type="subcellular location">
    <subcellularLocation>
        <location evidence="1">Membrane</location>
        <topology evidence="1">Multi-pass membrane protein</topology>
    </subcellularLocation>
</comment>
<keyword evidence="4 7" id="KW-1133">Transmembrane helix</keyword>
<comment type="domain">
    <text evidence="7">The DHHC domain is required for palmitoyltransferase activity.</text>
</comment>
<sequence length="301" mass="33745">MTIRQNEDFIHEDAVPPNVELQKPEGSASELELITTGKEEHDVEEQAAAAVVEDPPPRRRSSQFSSVSVHEGDSDSVRQWKSSPFAVGLVPRTWQEEMDPGREDKSSIPLRISGLVCGTFLKRERLGHNTILWKTNDGDKPRIRLMTGPFWFVTAFVTIPIISAISFVLFFQYIAGCFPVWVSIIWGVCLATCLFSLVRAATMDPGIQYRYLESPQDGWIWNDQAKTYRSPTAKYVSTCAVVVEGYDHVCPWVGTAIGANNMRWFRRFVWMVGICFVLDAILIMMYAHGGISTVTVGCSGL</sequence>
<dbReference type="EC" id="2.3.1.225" evidence="7"/>